<gene>
    <name evidence="6" type="ORF">FJU42_20000</name>
    <name evidence="5" type="ORF">LV35_00198</name>
</gene>
<proteinExistence type="predicted"/>
<protein>
    <submittedName>
        <fullName evidence="6">Class I SAM-dependent methyltransferase</fullName>
    </submittedName>
    <submittedName>
        <fullName evidence="5">Methyltransferase small domain protein</fullName>
    </submittedName>
</protein>
<keyword evidence="3" id="KW-0949">S-adenosyl-L-methionine</keyword>
<dbReference type="InterPro" id="IPR002052">
    <property type="entry name" value="DNA_methylase_N6_adenine_CS"/>
</dbReference>
<dbReference type="Gene3D" id="3.40.50.150">
    <property type="entry name" value="Vaccinia Virus protein VP39"/>
    <property type="match status" value="1"/>
</dbReference>
<evidence type="ECO:0000256" key="3">
    <source>
        <dbReference type="ARBA" id="ARBA00022691"/>
    </source>
</evidence>
<dbReference type="AlphaFoldDB" id="A0A0M3FPZ0"/>
<evidence type="ECO:0000313" key="5">
    <source>
        <dbReference type="EMBL" id="KZA22094.1"/>
    </source>
</evidence>
<evidence type="ECO:0000313" key="6">
    <source>
        <dbReference type="EMBL" id="TPU59800.1"/>
    </source>
</evidence>
<dbReference type="Proteomes" id="UP000315888">
    <property type="component" value="Unassembled WGS sequence"/>
</dbReference>
<dbReference type="GO" id="GO:0003676">
    <property type="term" value="F:nucleic acid binding"/>
    <property type="evidence" value="ECO:0007669"/>
    <property type="project" value="InterPro"/>
</dbReference>
<keyword evidence="1 6" id="KW-0489">Methyltransferase</keyword>
<dbReference type="GO" id="GO:0032259">
    <property type="term" value="P:methylation"/>
    <property type="evidence" value="ECO:0007669"/>
    <property type="project" value="UniProtKB-KW"/>
</dbReference>
<sequence length="338" mass="39226">MIDQIFTPDALANELVQFYSLSSPPLLVADFAVGEGSLIQAAHKYWPEAKYIVNDIDQNILNKIKLKNAEIDYYNEDFLVSNFTKLFEKIDLILLNPPFSHGNRKMYVWDENNISSGIALFFIYKSLNYLTKNGQLLAILPNGCFSTERDALGLKYIQDFYHFEKFEIKNNPAFYKARPNTSIVRITKQKDKLKSLNNISHSIHSQFLNNFKVFRGNIQLHKEVTRGPIPLLHTTSFKNNNVEPINFIFSTLPTVKGRMLIIPRVGNFNKNHIIIYYAKNNIHLSDCLFSIKCKNLKEATLLKKYIFNNWESFINLYNGSGAKFITKRKLENFLQNFK</sequence>
<dbReference type="InterPro" id="IPR029063">
    <property type="entry name" value="SAM-dependent_MTases_sf"/>
</dbReference>
<name>A0A0M3FPZ0_ACIBA</name>
<reference evidence="6 8" key="2">
    <citation type="submission" date="2019-06" db="EMBL/GenBank/DDBJ databases">
        <title>A Diverse Panel of Clinical Acinetobacter baumannii for Research Use.</title>
        <authorList>
            <person name="Mcgann P."/>
            <person name="Snesrud E."/>
            <person name="Galac M.R."/>
        </authorList>
    </citation>
    <scope>NUCLEOTIDE SEQUENCE [LARGE SCALE GENOMIC DNA]</scope>
    <source>
        <strain evidence="6 8">MRSN14237</strain>
    </source>
</reference>
<evidence type="ECO:0000313" key="8">
    <source>
        <dbReference type="Proteomes" id="UP000315888"/>
    </source>
</evidence>
<feature type="domain" description="Methyltransferase small" evidence="4">
    <location>
        <begin position="28"/>
        <end position="139"/>
    </location>
</feature>
<dbReference type="RefSeq" id="WP_000566930.1">
    <property type="nucleotide sequence ID" value="NZ_CAUZGP010000003.1"/>
</dbReference>
<evidence type="ECO:0000256" key="2">
    <source>
        <dbReference type="ARBA" id="ARBA00022679"/>
    </source>
</evidence>
<evidence type="ECO:0000259" key="4">
    <source>
        <dbReference type="Pfam" id="PF05175"/>
    </source>
</evidence>
<dbReference type="PRINTS" id="PR00507">
    <property type="entry name" value="N12N6MTFRASE"/>
</dbReference>
<dbReference type="EMBL" id="LRDT01000002">
    <property type="protein sequence ID" value="KZA22094.1"/>
    <property type="molecule type" value="Genomic_DNA"/>
</dbReference>
<dbReference type="CDD" id="cd02440">
    <property type="entry name" value="AdoMet_MTases"/>
    <property type="match status" value="1"/>
</dbReference>
<dbReference type="GO" id="GO:0008757">
    <property type="term" value="F:S-adenosylmethionine-dependent methyltransferase activity"/>
    <property type="evidence" value="ECO:0007669"/>
    <property type="project" value="UniProtKB-ARBA"/>
</dbReference>
<dbReference type="PROSITE" id="PS00092">
    <property type="entry name" value="N6_MTASE"/>
    <property type="match status" value="1"/>
</dbReference>
<reference evidence="5 7" key="1">
    <citation type="submission" date="2016-01" db="EMBL/GenBank/DDBJ databases">
        <title>Draft sequences of Acinetobacter baumannii isolates from wounded military personnel.</title>
        <authorList>
            <person name="Arivett B.A."/>
            <person name="Fiester S.E."/>
            <person name="Ream D.C."/>
            <person name="Actis L.A."/>
        </authorList>
    </citation>
    <scope>NUCLEOTIDE SEQUENCE [LARGE SCALE GENOMIC DNA]</scope>
    <source>
        <strain evidence="5 7">AB2828</strain>
    </source>
</reference>
<dbReference type="InterPro" id="IPR007848">
    <property type="entry name" value="Small_mtfrase_dom"/>
</dbReference>
<dbReference type="EMBL" id="VHGY01000090">
    <property type="protein sequence ID" value="TPU59800.1"/>
    <property type="molecule type" value="Genomic_DNA"/>
</dbReference>
<comment type="caution">
    <text evidence="6">The sequence shown here is derived from an EMBL/GenBank/DDBJ whole genome shotgun (WGS) entry which is preliminary data.</text>
</comment>
<dbReference type="GO" id="GO:0008170">
    <property type="term" value="F:N-methyltransferase activity"/>
    <property type="evidence" value="ECO:0007669"/>
    <property type="project" value="UniProtKB-ARBA"/>
</dbReference>
<keyword evidence="2 6" id="KW-0808">Transferase</keyword>
<dbReference type="Proteomes" id="UP000076296">
    <property type="component" value="Unassembled WGS sequence"/>
</dbReference>
<evidence type="ECO:0000313" key="7">
    <source>
        <dbReference type="Proteomes" id="UP000076296"/>
    </source>
</evidence>
<evidence type="ECO:0000256" key="1">
    <source>
        <dbReference type="ARBA" id="ARBA00022603"/>
    </source>
</evidence>
<dbReference type="Pfam" id="PF05175">
    <property type="entry name" value="MTS"/>
    <property type="match status" value="1"/>
</dbReference>
<organism evidence="6 8">
    <name type="scientific">Acinetobacter baumannii</name>
    <dbReference type="NCBI Taxonomy" id="470"/>
    <lineage>
        <taxon>Bacteria</taxon>
        <taxon>Pseudomonadati</taxon>
        <taxon>Pseudomonadota</taxon>
        <taxon>Gammaproteobacteria</taxon>
        <taxon>Moraxellales</taxon>
        <taxon>Moraxellaceae</taxon>
        <taxon>Acinetobacter</taxon>
        <taxon>Acinetobacter calcoaceticus/baumannii complex</taxon>
    </lineage>
</organism>
<dbReference type="SUPFAM" id="SSF53335">
    <property type="entry name" value="S-adenosyl-L-methionine-dependent methyltransferases"/>
    <property type="match status" value="1"/>
</dbReference>
<accession>A0A0M3FPZ0</accession>